<dbReference type="InterPro" id="IPR002925">
    <property type="entry name" value="Dienelactn_hydro"/>
</dbReference>
<evidence type="ECO:0000313" key="2">
    <source>
        <dbReference type="EMBL" id="MST31691.1"/>
    </source>
</evidence>
<evidence type="ECO:0000259" key="1">
    <source>
        <dbReference type="Pfam" id="PF01738"/>
    </source>
</evidence>
<dbReference type="EMBL" id="WJHE01000117">
    <property type="protein sequence ID" value="MST31691.1"/>
    <property type="molecule type" value="Genomic_DNA"/>
</dbReference>
<dbReference type="PANTHER" id="PTHR46623:SF6">
    <property type="entry name" value="ALPHA_BETA-HYDROLASES SUPERFAMILY PROTEIN"/>
    <property type="match status" value="1"/>
</dbReference>
<dbReference type="PANTHER" id="PTHR46623">
    <property type="entry name" value="CARBOXYMETHYLENEBUTENOLIDASE-RELATED"/>
    <property type="match status" value="1"/>
</dbReference>
<dbReference type="SUPFAM" id="SSF53474">
    <property type="entry name" value="alpha/beta-Hydrolases"/>
    <property type="match status" value="1"/>
</dbReference>
<gene>
    <name evidence="2" type="ORF">GHK86_02975</name>
</gene>
<keyword evidence="3" id="KW-1185">Reference proteome</keyword>
<accession>A0ABW9QQR5</accession>
<proteinExistence type="predicted"/>
<dbReference type="InterPro" id="IPR051049">
    <property type="entry name" value="Dienelactone_hydrolase-like"/>
</dbReference>
<keyword evidence="2" id="KW-0378">Hydrolase</keyword>
<dbReference type="InterPro" id="IPR029058">
    <property type="entry name" value="AB_hydrolase_fold"/>
</dbReference>
<feature type="domain" description="Dienelactone hydrolase" evidence="1">
    <location>
        <begin position="17"/>
        <end position="236"/>
    </location>
</feature>
<sequence length="238" mass="25676">MSVTTRWDTIGAGEQGFDAYCALPEAGSGPGLLVFQEIFGVNDNMRTLAGRLAEAGYVALVPDMFWRIERRFERSDDSGMADAFAVSQRFDLTTARGDVQAAHAHLLGLPECTGRVGAIGFCLGGTLAFVAGTSSRVDGRGPDAVVAYYGSGITDLLGEASRLEAPTLLHYGTRDEYIPADEIALVETALAGRPDVELHRYDAGHAFSNEDSSRFYDPAAAAEAWPRTLAFLRRYLQD</sequence>
<reference evidence="2 3" key="1">
    <citation type="submission" date="2019-11" db="EMBL/GenBank/DDBJ databases">
        <title>Acidiferrimicrobium australis gen. nov., sp. nov., an acidophilic and obligately heterotrophic, member of the Actinobacteria that catalyses dissimilatory oxido- reduction of iron isolated from metal-rich acidic water in Chile.</title>
        <authorList>
            <person name="Gonzalez D."/>
            <person name="Huber K."/>
            <person name="Hedrich S."/>
            <person name="Rojas-Villalobos C."/>
            <person name="Quatrini R."/>
            <person name="Dinamarca M.A."/>
            <person name="Schwarz A."/>
            <person name="Canales C."/>
            <person name="Nancucheo I."/>
        </authorList>
    </citation>
    <scope>NUCLEOTIDE SEQUENCE [LARGE SCALE GENOMIC DNA]</scope>
    <source>
        <strain evidence="2 3">USS-CCA1</strain>
    </source>
</reference>
<name>A0ABW9QQR5_9ACTN</name>
<dbReference type="Gene3D" id="3.40.50.1820">
    <property type="entry name" value="alpha/beta hydrolase"/>
    <property type="match status" value="1"/>
</dbReference>
<comment type="caution">
    <text evidence="2">The sequence shown here is derived from an EMBL/GenBank/DDBJ whole genome shotgun (WGS) entry which is preliminary data.</text>
</comment>
<protein>
    <submittedName>
        <fullName evidence="2">Dienelactone hydrolase family protein</fullName>
    </submittedName>
</protein>
<dbReference type="GO" id="GO:0016787">
    <property type="term" value="F:hydrolase activity"/>
    <property type="evidence" value="ECO:0007669"/>
    <property type="project" value="UniProtKB-KW"/>
</dbReference>
<dbReference type="Proteomes" id="UP000437736">
    <property type="component" value="Unassembled WGS sequence"/>
</dbReference>
<dbReference type="Pfam" id="PF01738">
    <property type="entry name" value="DLH"/>
    <property type="match status" value="1"/>
</dbReference>
<evidence type="ECO:0000313" key="3">
    <source>
        <dbReference type="Proteomes" id="UP000437736"/>
    </source>
</evidence>
<organism evidence="2 3">
    <name type="scientific">Acidiferrimicrobium australe</name>
    <dbReference type="NCBI Taxonomy" id="2664430"/>
    <lineage>
        <taxon>Bacteria</taxon>
        <taxon>Bacillati</taxon>
        <taxon>Actinomycetota</taxon>
        <taxon>Acidimicrobiia</taxon>
        <taxon>Acidimicrobiales</taxon>
        <taxon>Acidimicrobiaceae</taxon>
        <taxon>Acidiferrimicrobium</taxon>
    </lineage>
</organism>